<dbReference type="PROSITE" id="PS00455">
    <property type="entry name" value="AMP_BINDING"/>
    <property type="match status" value="1"/>
</dbReference>
<dbReference type="RefSeq" id="WP_006848634.1">
    <property type="nucleotide sequence ID" value="NZ_CP085933.1"/>
</dbReference>
<proteinExistence type="predicted"/>
<dbReference type="GO" id="GO:0044550">
    <property type="term" value="P:secondary metabolite biosynthetic process"/>
    <property type="evidence" value="ECO:0007669"/>
    <property type="project" value="TreeGrafter"/>
</dbReference>
<dbReference type="OrthoDB" id="4317020at2"/>
<name>D1PFE5_9BACT</name>
<dbReference type="PANTHER" id="PTHR45527">
    <property type="entry name" value="NONRIBOSOMAL PEPTIDE SYNTHETASE"/>
    <property type="match status" value="1"/>
</dbReference>
<dbReference type="PANTHER" id="PTHR45527:SF1">
    <property type="entry name" value="FATTY ACID SYNTHASE"/>
    <property type="match status" value="1"/>
</dbReference>
<dbReference type="Gene3D" id="3.30.300.30">
    <property type="match status" value="1"/>
</dbReference>
<dbReference type="GO" id="GO:0031177">
    <property type="term" value="F:phosphopantetheine binding"/>
    <property type="evidence" value="ECO:0007669"/>
    <property type="project" value="TreeGrafter"/>
</dbReference>
<gene>
    <name evidence="2" type="ORF">PREVCOP_05952</name>
</gene>
<protein>
    <submittedName>
        <fullName evidence="2">AMP-binding enzyme</fullName>
    </submittedName>
</protein>
<reference evidence="2" key="1">
    <citation type="submission" date="2009-11" db="EMBL/GenBank/DDBJ databases">
        <authorList>
            <person name="Weinstock G."/>
            <person name="Sodergren E."/>
            <person name="Clifton S."/>
            <person name="Fulton L."/>
            <person name="Fulton B."/>
            <person name="Courtney L."/>
            <person name="Fronick C."/>
            <person name="Harrison M."/>
            <person name="Strong C."/>
            <person name="Farmer C."/>
            <person name="Delahaunty K."/>
            <person name="Markovic C."/>
            <person name="Hall O."/>
            <person name="Minx P."/>
            <person name="Tomlinson C."/>
            <person name="Mitreva M."/>
            <person name="Nelson J."/>
            <person name="Hou S."/>
            <person name="Wollam A."/>
            <person name="Pepin K.H."/>
            <person name="Johnson M."/>
            <person name="Bhonagiri V."/>
            <person name="Nash W.E."/>
            <person name="Warren W."/>
            <person name="Chinwalla A."/>
            <person name="Mardis E.R."/>
            <person name="Wilson R.K."/>
        </authorList>
    </citation>
    <scope>NUCLEOTIDE SEQUENCE [LARGE SCALE GENOMIC DNA]</scope>
    <source>
        <strain evidence="2">DSM 18205</strain>
    </source>
</reference>
<dbReference type="CDD" id="cd05930">
    <property type="entry name" value="A_NRPS"/>
    <property type="match status" value="1"/>
</dbReference>
<dbReference type="STRING" id="537011.PREVCOP_05952"/>
<dbReference type="Gene3D" id="3.40.50.12780">
    <property type="entry name" value="N-terminal domain of ligase-like"/>
    <property type="match status" value="1"/>
</dbReference>
<dbReference type="InterPro" id="IPR020845">
    <property type="entry name" value="AMP-binding_CS"/>
</dbReference>
<dbReference type="SUPFAM" id="SSF56801">
    <property type="entry name" value="Acetyl-CoA synthetase-like"/>
    <property type="match status" value="1"/>
</dbReference>
<dbReference type="HOGENOM" id="CLU_000022_2_12_10"/>
<accession>D1PFE5</accession>
<dbReference type="InterPro" id="IPR000873">
    <property type="entry name" value="AMP-dep_synth/lig_dom"/>
</dbReference>
<evidence type="ECO:0000259" key="1">
    <source>
        <dbReference type="Pfam" id="PF00501"/>
    </source>
</evidence>
<dbReference type="PaxDb" id="537011-PREVCOP_05952"/>
<dbReference type="Pfam" id="PF00501">
    <property type="entry name" value="AMP-binding"/>
    <property type="match status" value="1"/>
</dbReference>
<dbReference type="InterPro" id="IPR045851">
    <property type="entry name" value="AMP-bd_C_sf"/>
</dbReference>
<feature type="domain" description="AMP-dependent synthetase/ligase" evidence="1">
    <location>
        <begin position="18"/>
        <end position="362"/>
    </location>
</feature>
<dbReference type="GeneID" id="69850375"/>
<organism evidence="2 3">
    <name type="scientific">Segatella copri DSM 18205</name>
    <dbReference type="NCBI Taxonomy" id="537011"/>
    <lineage>
        <taxon>Bacteria</taxon>
        <taxon>Pseudomonadati</taxon>
        <taxon>Bacteroidota</taxon>
        <taxon>Bacteroidia</taxon>
        <taxon>Bacteroidales</taxon>
        <taxon>Prevotellaceae</taxon>
        <taxon>Segatella</taxon>
    </lineage>
</organism>
<dbReference type="AlphaFoldDB" id="D1PFE5"/>
<dbReference type="GO" id="GO:0005737">
    <property type="term" value="C:cytoplasm"/>
    <property type="evidence" value="ECO:0007669"/>
    <property type="project" value="TreeGrafter"/>
</dbReference>
<dbReference type="EMBL" id="ACBX02000035">
    <property type="protein sequence ID" value="EFB34518.1"/>
    <property type="molecule type" value="Genomic_DNA"/>
</dbReference>
<evidence type="ECO:0000313" key="2">
    <source>
        <dbReference type="EMBL" id="EFB34518.1"/>
    </source>
</evidence>
<dbReference type="Proteomes" id="UP000004477">
    <property type="component" value="Unassembled WGS sequence"/>
</dbReference>
<dbReference type="InterPro" id="IPR042099">
    <property type="entry name" value="ANL_N_sf"/>
</dbReference>
<keyword evidence="3" id="KW-1185">Reference proteome</keyword>
<evidence type="ECO:0000313" key="3">
    <source>
        <dbReference type="Proteomes" id="UP000004477"/>
    </source>
</evidence>
<sequence>MTNFKEQFMVPVFGLKDSDTIAFCIADKEYSYRQLFDYVEQIYGVISSADDNLIGLYATDDIRTYASILALWLCGKTYVPLNPSQPKERHAEVINSVHTHTILSADANYTIPVEGVSIVSTSDFSHEAYERKDIMQIAEVCDDTLAYIIFTSGSTGKPKGVQLTRGNVAHFIDSMNHIGLDITSADRCLQPFDLTFDFSVSSYVIPLAKGASIYTVPNRAVKFTYIAGLLEEYKLTVLQMVPSMIRNLLPYLDEVELGSVRYNILCGEALTGKVITPWHQANPNMVSYNMYGPTENTVFCTYYLIDKDNITSPKSSNDIVSIGKTFKNNGLLLLDENDRVIVEPNQEGELCLCGPQLTPGYWENDKENIEKFLMVDGVRYYRSGDMCYYAEDGNLMYVSRKDFQVKINGFRVELGEIENRYAAISGGKYAVVMPFVNEQGNTELAIIIEGKEYDYNDHRAALAKELPAYEVPNKWLFIRSIPLNQNGKVDRKKIKETFNL</sequence>
<comment type="caution">
    <text evidence="2">The sequence shown here is derived from an EMBL/GenBank/DDBJ whole genome shotgun (WGS) entry which is preliminary data.</text>
</comment>
<dbReference type="GO" id="GO:0043041">
    <property type="term" value="P:amino acid activation for nonribosomal peptide biosynthetic process"/>
    <property type="evidence" value="ECO:0007669"/>
    <property type="project" value="TreeGrafter"/>
</dbReference>